<proteinExistence type="predicted"/>
<feature type="transmembrane region" description="Helical" evidence="5">
    <location>
        <begin position="134"/>
        <end position="157"/>
    </location>
</feature>
<keyword evidence="3 5" id="KW-1133">Transmembrane helix</keyword>
<dbReference type="GO" id="GO:0016491">
    <property type="term" value="F:oxidoreductase activity"/>
    <property type="evidence" value="ECO:0007669"/>
    <property type="project" value="InterPro"/>
</dbReference>
<evidence type="ECO:0000256" key="2">
    <source>
        <dbReference type="ARBA" id="ARBA00022692"/>
    </source>
</evidence>
<dbReference type="EMBL" id="JABDYF010000003">
    <property type="protein sequence ID" value="MBX5089470.1"/>
    <property type="molecule type" value="Genomic_DNA"/>
</dbReference>
<evidence type="ECO:0000313" key="7">
    <source>
        <dbReference type="EMBL" id="MBX5021973.1"/>
    </source>
</evidence>
<keyword evidence="2 5" id="KW-0812">Transmembrane</keyword>
<dbReference type="Pfam" id="PF04116">
    <property type="entry name" value="FA_hydroxylase"/>
    <property type="match status" value="1"/>
</dbReference>
<feature type="transmembrane region" description="Helical" evidence="5">
    <location>
        <begin position="169"/>
        <end position="191"/>
    </location>
</feature>
<evidence type="ECO:0000313" key="10">
    <source>
        <dbReference type="Proteomes" id="UP000770629"/>
    </source>
</evidence>
<dbReference type="RefSeq" id="WP_207242588.1">
    <property type="nucleotide sequence ID" value="NZ_CP071454.1"/>
</dbReference>
<evidence type="ECO:0000259" key="6">
    <source>
        <dbReference type="Pfam" id="PF04116"/>
    </source>
</evidence>
<feature type="transmembrane region" description="Helical" evidence="5">
    <location>
        <begin position="43"/>
        <end position="61"/>
    </location>
</feature>
<accession>A0A9Q3M4M9</accession>
<evidence type="ECO:0000256" key="3">
    <source>
        <dbReference type="ARBA" id="ARBA00022989"/>
    </source>
</evidence>
<name>A0A9Q3M4M9_9HYPH</name>
<evidence type="ECO:0000313" key="9">
    <source>
        <dbReference type="Proteomes" id="UP000749740"/>
    </source>
</evidence>
<evidence type="ECO:0000313" key="8">
    <source>
        <dbReference type="EMBL" id="MBX5089470.1"/>
    </source>
</evidence>
<dbReference type="GeneID" id="66138111"/>
<evidence type="ECO:0000256" key="5">
    <source>
        <dbReference type="SAM" id="Phobius"/>
    </source>
</evidence>
<dbReference type="GO" id="GO:0005506">
    <property type="term" value="F:iron ion binding"/>
    <property type="evidence" value="ECO:0007669"/>
    <property type="project" value="InterPro"/>
</dbReference>
<keyword evidence="4 5" id="KW-0472">Membrane</keyword>
<protein>
    <submittedName>
        <fullName evidence="7">Sterol desaturase family protein</fullName>
    </submittedName>
</protein>
<dbReference type="GO" id="GO:0016020">
    <property type="term" value="C:membrane"/>
    <property type="evidence" value="ECO:0007669"/>
    <property type="project" value="UniProtKB-SubCell"/>
</dbReference>
<dbReference type="InterPro" id="IPR050307">
    <property type="entry name" value="Sterol_Desaturase_Related"/>
</dbReference>
<dbReference type="InterPro" id="IPR006694">
    <property type="entry name" value="Fatty_acid_hydroxylase"/>
</dbReference>
<dbReference type="Proteomes" id="UP000749740">
    <property type="component" value="Unassembled WGS sequence"/>
</dbReference>
<dbReference type="EMBL" id="JABDYC010000001">
    <property type="protein sequence ID" value="MBX5021973.1"/>
    <property type="molecule type" value="Genomic_DNA"/>
</dbReference>
<evidence type="ECO:0000256" key="1">
    <source>
        <dbReference type="ARBA" id="ARBA00004370"/>
    </source>
</evidence>
<reference evidence="7 10" key="1">
    <citation type="submission" date="2020-04" db="EMBL/GenBank/DDBJ databases">
        <title>Global-level population genomics: horizontal gene transfer, symbiosis and evolution in Rhizobia.</title>
        <authorList>
            <person name="Gai Y."/>
        </authorList>
    </citation>
    <scope>NUCLEOTIDE SEQUENCE</scope>
    <source>
        <strain evidence="8 10">BLR33</strain>
        <strain evidence="7">BLR57</strain>
    </source>
</reference>
<feature type="transmembrane region" description="Helical" evidence="5">
    <location>
        <begin position="81"/>
        <end position="102"/>
    </location>
</feature>
<dbReference type="AlphaFoldDB" id="A0A9Q3M4M9"/>
<feature type="domain" description="Fatty acid hydroxylase" evidence="6">
    <location>
        <begin position="178"/>
        <end position="307"/>
    </location>
</feature>
<dbReference type="Proteomes" id="UP000770629">
    <property type="component" value="Unassembled WGS sequence"/>
</dbReference>
<dbReference type="GO" id="GO:0008610">
    <property type="term" value="P:lipid biosynthetic process"/>
    <property type="evidence" value="ECO:0007669"/>
    <property type="project" value="InterPro"/>
</dbReference>
<evidence type="ECO:0000256" key="4">
    <source>
        <dbReference type="ARBA" id="ARBA00023136"/>
    </source>
</evidence>
<dbReference type="PANTHER" id="PTHR11863">
    <property type="entry name" value="STEROL DESATURASE"/>
    <property type="match status" value="1"/>
</dbReference>
<comment type="subcellular location">
    <subcellularLocation>
        <location evidence="1">Membrane</location>
    </subcellularLocation>
</comment>
<organism evidence="7 9">
    <name type="scientific">Rhizobium lentis</name>
    <dbReference type="NCBI Taxonomy" id="1138194"/>
    <lineage>
        <taxon>Bacteria</taxon>
        <taxon>Pseudomonadati</taxon>
        <taxon>Pseudomonadota</taxon>
        <taxon>Alphaproteobacteria</taxon>
        <taxon>Hyphomicrobiales</taxon>
        <taxon>Rhizobiaceae</taxon>
        <taxon>Rhizobium/Agrobacterium group</taxon>
        <taxon>Rhizobium</taxon>
    </lineage>
</organism>
<comment type="caution">
    <text evidence="7">The sequence shown here is derived from an EMBL/GenBank/DDBJ whole genome shotgun (WGS) entry which is preliminary data.</text>
</comment>
<gene>
    <name evidence="8" type="ORF">HJB60_09835</name>
    <name evidence="7" type="ORF">HJB63_05170</name>
</gene>
<sequence>MDDLNFGKRNKRGDWAPNQPAETAPLFTFPPQLAAILKWLPHYFLPWNLIFAVSALAYWAWIIPPVETMQTLSLGWISRLYAVNAIAVFLFYGAFELHLYVLKRQENRFKYNGKFPAEQKSNAFWFQSQNLDNILRTFLSGVMIWTAVEVGMLWAYANGYAPWLGFAENPWTLACVALVVPIIHEFHFFCIHRLIHTPFLYKWVHSVHHNSVNPSPWSSLSMHPVEHLLYFGTAFYHLILPSNPMIMLYQLHYAGFGAIPGHVGFDKVEIGKDRLVDSHAYAHYLHHKYFEVNYGDALIPLDKWFGTWHDGSPEGEAQMQERYRRRKEKLAARKARLEAEGAAE</sequence>
<keyword evidence="10" id="KW-1185">Reference proteome</keyword>